<dbReference type="PANTHER" id="PTHR43968:SF6">
    <property type="entry name" value="GLUTATHIONE S-TRANSFERASE OMEGA"/>
    <property type="match status" value="1"/>
</dbReference>
<sequence>MPETLTLYSSEICPFAQRTVIALQEAKADYTTYEIDLSNKPVWYAPKVNPASKVPAIAYGGPKVDPADPSPESVKIAESLVLLEFIADLYPNSGLLSTNPVERAQARFIIDIFSTKVLPGFFSLLMRPGGDSPEALYTGLLALQEQLELYAKPFLGGDKVNIADAAIAPFLARLEAHLRSGIGSFGPGEGPKIYDEIFKNERFKTLSNYTQTVLARESIKNSFPEGKYLERAKARAEEALKAKSSA</sequence>
<feature type="domain" description="GST N-terminal" evidence="2">
    <location>
        <begin position="3"/>
        <end position="94"/>
    </location>
</feature>
<dbReference type="InterPro" id="IPR040079">
    <property type="entry name" value="Glutathione_S-Trfase"/>
</dbReference>
<evidence type="ECO:0000259" key="2">
    <source>
        <dbReference type="PROSITE" id="PS50404"/>
    </source>
</evidence>
<keyword evidence="1" id="KW-0560">Oxidoreductase</keyword>
<evidence type="ECO:0008006" key="6">
    <source>
        <dbReference type="Google" id="ProtNLM"/>
    </source>
</evidence>
<evidence type="ECO:0000256" key="1">
    <source>
        <dbReference type="ARBA" id="ARBA00023002"/>
    </source>
</evidence>
<dbReference type="InterPro" id="IPR036249">
    <property type="entry name" value="Thioredoxin-like_sf"/>
</dbReference>
<evidence type="ECO:0000313" key="4">
    <source>
        <dbReference type="EMBL" id="CAE6443126.1"/>
    </source>
</evidence>
<dbReference type="SFLD" id="SFLDG00358">
    <property type="entry name" value="Main_(cytGST)"/>
    <property type="match status" value="1"/>
</dbReference>
<gene>
    <name evidence="4" type="ORF">RDB_LOCUS72081</name>
</gene>
<dbReference type="InterPro" id="IPR036282">
    <property type="entry name" value="Glutathione-S-Trfase_C_sf"/>
</dbReference>
<dbReference type="SUPFAM" id="SSF52833">
    <property type="entry name" value="Thioredoxin-like"/>
    <property type="match status" value="1"/>
</dbReference>
<dbReference type="PROSITE" id="PS50405">
    <property type="entry name" value="GST_CTER"/>
    <property type="match status" value="1"/>
</dbReference>
<dbReference type="Proteomes" id="UP000663826">
    <property type="component" value="Unassembled WGS sequence"/>
</dbReference>
<reference evidence="4" key="1">
    <citation type="submission" date="2021-01" db="EMBL/GenBank/DDBJ databases">
        <authorList>
            <person name="Kaushik A."/>
        </authorList>
    </citation>
    <scope>NUCLEOTIDE SEQUENCE</scope>
    <source>
        <strain evidence="4">AG1-1B</strain>
    </source>
</reference>
<comment type="caution">
    <text evidence="4">The sequence shown here is derived from an EMBL/GenBank/DDBJ whole genome shotgun (WGS) entry which is preliminary data.</text>
</comment>
<dbReference type="EMBL" id="CAJMWQ010001258">
    <property type="protein sequence ID" value="CAE6443126.1"/>
    <property type="molecule type" value="Genomic_DNA"/>
</dbReference>
<evidence type="ECO:0000259" key="3">
    <source>
        <dbReference type="PROSITE" id="PS50405"/>
    </source>
</evidence>
<dbReference type="CDD" id="cd00570">
    <property type="entry name" value="GST_N_family"/>
    <property type="match status" value="1"/>
</dbReference>
<dbReference type="InterPro" id="IPR010987">
    <property type="entry name" value="Glutathione-S-Trfase_C-like"/>
</dbReference>
<dbReference type="InterPro" id="IPR004045">
    <property type="entry name" value="Glutathione_S-Trfase_N"/>
</dbReference>
<dbReference type="SUPFAM" id="SSF47616">
    <property type="entry name" value="GST C-terminal domain-like"/>
    <property type="match status" value="1"/>
</dbReference>
<dbReference type="Pfam" id="PF13417">
    <property type="entry name" value="GST_N_3"/>
    <property type="match status" value="1"/>
</dbReference>
<dbReference type="PANTHER" id="PTHR43968">
    <property type="match status" value="1"/>
</dbReference>
<dbReference type="SFLD" id="SFLDS00019">
    <property type="entry name" value="Glutathione_Transferase_(cytos"/>
    <property type="match status" value="1"/>
</dbReference>
<accession>A0A8H3GBM3</accession>
<dbReference type="GO" id="GO:0045174">
    <property type="term" value="F:glutathione dehydrogenase (ascorbate) activity"/>
    <property type="evidence" value="ECO:0007669"/>
    <property type="project" value="UniProtKB-ARBA"/>
</dbReference>
<dbReference type="Gene3D" id="3.40.30.10">
    <property type="entry name" value="Glutaredoxin"/>
    <property type="match status" value="1"/>
</dbReference>
<proteinExistence type="predicted"/>
<dbReference type="PROSITE" id="PS50404">
    <property type="entry name" value="GST_NTER"/>
    <property type="match status" value="1"/>
</dbReference>
<organism evidence="4 5">
    <name type="scientific">Rhizoctonia solani</name>
    <dbReference type="NCBI Taxonomy" id="456999"/>
    <lineage>
        <taxon>Eukaryota</taxon>
        <taxon>Fungi</taxon>
        <taxon>Dikarya</taxon>
        <taxon>Basidiomycota</taxon>
        <taxon>Agaricomycotina</taxon>
        <taxon>Agaricomycetes</taxon>
        <taxon>Cantharellales</taxon>
        <taxon>Ceratobasidiaceae</taxon>
        <taxon>Rhizoctonia</taxon>
    </lineage>
</organism>
<dbReference type="AlphaFoldDB" id="A0A8H3GBM3"/>
<evidence type="ECO:0000313" key="5">
    <source>
        <dbReference type="Proteomes" id="UP000663826"/>
    </source>
</evidence>
<protein>
    <recommendedName>
        <fullName evidence="6">Glutathione S-transferase omega-1</fullName>
    </recommendedName>
</protein>
<dbReference type="InterPro" id="IPR050983">
    <property type="entry name" value="GST_Omega/HSP26"/>
</dbReference>
<dbReference type="GO" id="GO:0005737">
    <property type="term" value="C:cytoplasm"/>
    <property type="evidence" value="ECO:0007669"/>
    <property type="project" value="InterPro"/>
</dbReference>
<feature type="domain" description="GST C-terminal" evidence="3">
    <location>
        <begin position="99"/>
        <end position="236"/>
    </location>
</feature>
<dbReference type="Gene3D" id="1.20.1050.10">
    <property type="match status" value="1"/>
</dbReference>
<dbReference type="PRINTS" id="PR01625">
    <property type="entry name" value="GSTRNSFRASEO"/>
</dbReference>
<dbReference type="InterPro" id="IPR005442">
    <property type="entry name" value="GST_omega"/>
</dbReference>
<dbReference type="GO" id="GO:0004364">
    <property type="term" value="F:glutathione transferase activity"/>
    <property type="evidence" value="ECO:0007669"/>
    <property type="project" value="InterPro"/>
</dbReference>
<name>A0A8H3GBM3_9AGAM</name>